<proteinExistence type="predicted"/>
<accession>A0ABS7J6L9</accession>
<evidence type="ECO:0000313" key="2">
    <source>
        <dbReference type="Proteomes" id="UP000755104"/>
    </source>
</evidence>
<reference evidence="1 2" key="1">
    <citation type="submission" date="2021-08" db="EMBL/GenBank/DDBJ databases">
        <title>Comparative Genomics Analysis of the Genus Qipengyuania Reveals Extensive Genetic Diversity and Metabolic Versatility, Including the Description of Fifteen Novel Species.</title>
        <authorList>
            <person name="Liu Y."/>
        </authorList>
    </citation>
    <scope>NUCLEOTIDE SEQUENCE [LARGE SCALE GENOMIC DNA]</scope>
    <source>
        <strain evidence="1 2">6D47A</strain>
    </source>
</reference>
<dbReference type="Proteomes" id="UP000755104">
    <property type="component" value="Unassembled WGS sequence"/>
</dbReference>
<name>A0ABS7J6L9_9SPHN</name>
<gene>
    <name evidence="1" type="ORF">K3174_08495</name>
</gene>
<sequence>MNVCDGERMANMLDKRGIVPPVKATAVG</sequence>
<dbReference type="EMBL" id="JAIGNO010000004">
    <property type="protein sequence ID" value="MBX7482568.1"/>
    <property type="molecule type" value="Genomic_DNA"/>
</dbReference>
<protein>
    <submittedName>
        <fullName evidence="1">Uncharacterized protein</fullName>
    </submittedName>
</protein>
<comment type="caution">
    <text evidence="1">The sequence shown here is derived from an EMBL/GenBank/DDBJ whole genome shotgun (WGS) entry which is preliminary data.</text>
</comment>
<organism evidence="1 2">
    <name type="scientific">Qipengyuania qiaonensis</name>
    <dbReference type="NCBI Taxonomy" id="2867240"/>
    <lineage>
        <taxon>Bacteria</taxon>
        <taxon>Pseudomonadati</taxon>
        <taxon>Pseudomonadota</taxon>
        <taxon>Alphaproteobacteria</taxon>
        <taxon>Sphingomonadales</taxon>
        <taxon>Erythrobacteraceae</taxon>
        <taxon>Qipengyuania</taxon>
    </lineage>
</organism>
<keyword evidence="2" id="KW-1185">Reference proteome</keyword>
<evidence type="ECO:0000313" key="1">
    <source>
        <dbReference type="EMBL" id="MBX7482568.1"/>
    </source>
</evidence>